<dbReference type="RefSeq" id="WP_303762561.1">
    <property type="nucleotide sequence ID" value="NZ_JABZGR010000001.1"/>
</dbReference>
<dbReference type="AlphaFoldDB" id="A0A929RVZ4"/>
<evidence type="ECO:0000256" key="1">
    <source>
        <dbReference type="SAM" id="MobiDB-lite"/>
    </source>
</evidence>
<dbReference type="Proteomes" id="UP000704068">
    <property type="component" value="Unassembled WGS sequence"/>
</dbReference>
<protein>
    <recommendedName>
        <fullName evidence="3">DUF6630 domain-containing protein</fullName>
    </recommendedName>
</protein>
<name>A0A929RVZ4_9BACT</name>
<feature type="region of interest" description="Disordered" evidence="1">
    <location>
        <begin position="235"/>
        <end position="256"/>
    </location>
</feature>
<keyword evidence="2" id="KW-0472">Membrane</keyword>
<accession>A0A929RVZ4</accession>
<keyword evidence="2" id="KW-0812">Transmembrane</keyword>
<dbReference type="InterPro" id="IPR046582">
    <property type="entry name" value="DUF6630"/>
</dbReference>
<feature type="domain" description="DUF6630" evidence="3">
    <location>
        <begin position="86"/>
        <end position="238"/>
    </location>
</feature>
<dbReference type="EMBL" id="JABZGR010000001">
    <property type="protein sequence ID" value="MBF0969564.1"/>
    <property type="molecule type" value="Genomic_DNA"/>
</dbReference>
<reference evidence="4" key="1">
    <citation type="submission" date="2020-04" db="EMBL/GenBank/DDBJ databases">
        <title>Deep metagenomics examines the oral microbiome during advanced dental caries in children, revealing novel taxa and co-occurrences with host molecules.</title>
        <authorList>
            <person name="Baker J.L."/>
            <person name="Morton J.T."/>
            <person name="Dinis M."/>
            <person name="Alvarez R."/>
            <person name="Tran N.C."/>
            <person name="Knight R."/>
            <person name="Edlund A."/>
        </authorList>
    </citation>
    <scope>NUCLEOTIDE SEQUENCE</scope>
    <source>
        <strain evidence="4">JCVI_34_bin.1</strain>
    </source>
</reference>
<keyword evidence="2" id="KW-1133">Transmembrane helix</keyword>
<evidence type="ECO:0000313" key="4">
    <source>
        <dbReference type="EMBL" id="MBF0969564.1"/>
    </source>
</evidence>
<feature type="transmembrane region" description="Helical" evidence="2">
    <location>
        <begin position="41"/>
        <end position="64"/>
    </location>
</feature>
<sequence>MFKVNDKIKDAFSAFLGALLLLLFAGGSGWMAFIMFQRGSWLIGAIGVIGALFFSSPLWAGLFITKKEPEPEPVVTKVDWPTDKAALLKLAQTVAGDDAEVMQLVKDSLASPEAFYAARSEPEGEYADEYYEMLDTYKDKPDTLRSEGLLVLLEELRVIVRFDWKADLDSFQGMMPRLKRVQRYGLNLSDAPLDEAAYVPRWCEALDKFWKPKHYHTLLIDTQSDEYVVAVAPNRSSSAKVKASTKNQAPKSKTKN</sequence>
<comment type="caution">
    <text evidence="4">The sequence shown here is derived from an EMBL/GenBank/DDBJ whole genome shotgun (WGS) entry which is preliminary data.</text>
</comment>
<feature type="transmembrane region" description="Helical" evidence="2">
    <location>
        <begin position="12"/>
        <end position="35"/>
    </location>
</feature>
<gene>
    <name evidence="4" type="ORF">HXK21_00770</name>
</gene>
<evidence type="ECO:0000313" key="5">
    <source>
        <dbReference type="Proteomes" id="UP000704068"/>
    </source>
</evidence>
<proteinExistence type="predicted"/>
<organism evidence="4 5">
    <name type="scientific">Alloprevotella tannerae</name>
    <dbReference type="NCBI Taxonomy" id="76122"/>
    <lineage>
        <taxon>Bacteria</taxon>
        <taxon>Pseudomonadati</taxon>
        <taxon>Bacteroidota</taxon>
        <taxon>Bacteroidia</taxon>
        <taxon>Bacteroidales</taxon>
        <taxon>Prevotellaceae</taxon>
        <taxon>Alloprevotella</taxon>
    </lineage>
</organism>
<evidence type="ECO:0000256" key="2">
    <source>
        <dbReference type="SAM" id="Phobius"/>
    </source>
</evidence>
<evidence type="ECO:0000259" key="3">
    <source>
        <dbReference type="Pfam" id="PF20335"/>
    </source>
</evidence>
<dbReference type="Pfam" id="PF20335">
    <property type="entry name" value="DUF6630"/>
    <property type="match status" value="1"/>
</dbReference>